<accession>A0A4D4LR24</accession>
<dbReference type="AlphaFoldDB" id="A0A4D4LR24"/>
<gene>
    <name evidence="1" type="ORF">SAV14893_011990</name>
</gene>
<protein>
    <submittedName>
        <fullName evidence="1">Uncharacterized protein</fullName>
    </submittedName>
</protein>
<sequence>MDRWIGGVAGRSWWPATPPGIYLRGAQEFIGDYELTCAVTRLEKVVRRV</sequence>
<proteinExistence type="predicted"/>
<dbReference type="Proteomes" id="UP000302139">
    <property type="component" value="Unassembled WGS sequence"/>
</dbReference>
<name>A0A4D4LR24_STRAX</name>
<evidence type="ECO:0000313" key="2">
    <source>
        <dbReference type="Proteomes" id="UP000302139"/>
    </source>
</evidence>
<evidence type="ECO:0000313" key="1">
    <source>
        <dbReference type="EMBL" id="GDY61806.1"/>
    </source>
</evidence>
<organism evidence="1 2">
    <name type="scientific">Streptomyces avermitilis</name>
    <dbReference type="NCBI Taxonomy" id="33903"/>
    <lineage>
        <taxon>Bacteria</taxon>
        <taxon>Bacillati</taxon>
        <taxon>Actinomycetota</taxon>
        <taxon>Actinomycetes</taxon>
        <taxon>Kitasatosporales</taxon>
        <taxon>Streptomycetaceae</taxon>
        <taxon>Streptomyces</taxon>
    </lineage>
</organism>
<comment type="caution">
    <text evidence="1">The sequence shown here is derived from an EMBL/GenBank/DDBJ whole genome shotgun (WGS) entry which is preliminary data.</text>
</comment>
<dbReference type="EMBL" id="BJHX01000001">
    <property type="protein sequence ID" value="GDY61806.1"/>
    <property type="molecule type" value="Genomic_DNA"/>
</dbReference>
<reference evidence="1 2" key="1">
    <citation type="submission" date="2019-04" db="EMBL/GenBank/DDBJ databases">
        <title>Draft genome sequences of Streptomyces avermitilis NBRC 14893.</title>
        <authorList>
            <person name="Komaki H."/>
            <person name="Tamura T."/>
            <person name="Hosoyama A."/>
        </authorList>
    </citation>
    <scope>NUCLEOTIDE SEQUENCE [LARGE SCALE GENOMIC DNA]</scope>
    <source>
        <strain evidence="1 2">NBRC 14893</strain>
    </source>
</reference>